<dbReference type="PANTHER" id="PTHR10434">
    <property type="entry name" value="1-ACYL-SN-GLYCEROL-3-PHOSPHATE ACYLTRANSFERASE"/>
    <property type="match status" value="1"/>
</dbReference>
<proteinExistence type="predicted"/>
<comment type="caution">
    <text evidence="6">The sequence shown here is derived from an EMBL/GenBank/DDBJ whole genome shotgun (WGS) entry which is preliminary data.</text>
</comment>
<keyword evidence="3 6" id="KW-0012">Acyltransferase</keyword>
<dbReference type="GO" id="GO:0006654">
    <property type="term" value="P:phosphatidic acid biosynthetic process"/>
    <property type="evidence" value="ECO:0007669"/>
    <property type="project" value="TreeGrafter"/>
</dbReference>
<protein>
    <submittedName>
        <fullName evidence="6">Acyltransferase</fullName>
    </submittedName>
</protein>
<evidence type="ECO:0000259" key="5">
    <source>
        <dbReference type="SMART" id="SM00563"/>
    </source>
</evidence>
<keyword evidence="2 6" id="KW-0808">Transferase</keyword>
<feature type="transmembrane region" description="Helical" evidence="4">
    <location>
        <begin position="12"/>
        <end position="42"/>
    </location>
</feature>
<reference evidence="6 7" key="1">
    <citation type="journal article" date="2014" name="Genome Announc.">
        <title>Draft Genome Sequence of the Agar-Degrading Bacterium Catenovulum sp. Strain DS-2, Isolated from Intestines of Haliotis diversicolor.</title>
        <authorList>
            <person name="Shan D."/>
            <person name="Li X."/>
            <person name="Gu Z."/>
            <person name="Wei G."/>
            <person name="Gao Z."/>
            <person name="Shao Z."/>
        </authorList>
    </citation>
    <scope>NUCLEOTIDE SEQUENCE [LARGE SCALE GENOMIC DNA]</scope>
    <source>
        <strain evidence="6 7">DS-2</strain>
    </source>
</reference>
<evidence type="ECO:0000256" key="2">
    <source>
        <dbReference type="ARBA" id="ARBA00022679"/>
    </source>
</evidence>
<dbReference type="GO" id="GO:0003841">
    <property type="term" value="F:1-acylglycerol-3-phosphate O-acyltransferase activity"/>
    <property type="evidence" value="ECO:0007669"/>
    <property type="project" value="TreeGrafter"/>
</dbReference>
<accession>W7QNT5</accession>
<dbReference type="SMART" id="SM00563">
    <property type="entry name" value="PlsC"/>
    <property type="match status" value="1"/>
</dbReference>
<dbReference type="SUPFAM" id="SSF69593">
    <property type="entry name" value="Glycerol-3-phosphate (1)-acyltransferase"/>
    <property type="match status" value="1"/>
</dbReference>
<dbReference type="Pfam" id="PF01553">
    <property type="entry name" value="Acyltransferase"/>
    <property type="match status" value="1"/>
</dbReference>
<dbReference type="CDD" id="cd07989">
    <property type="entry name" value="LPLAT_AGPAT-like"/>
    <property type="match status" value="1"/>
</dbReference>
<feature type="domain" description="Phospholipid/glycerol acyltransferase" evidence="5">
    <location>
        <begin position="93"/>
        <end position="202"/>
    </location>
</feature>
<dbReference type="AlphaFoldDB" id="W7QNT5"/>
<keyword evidence="4" id="KW-0812">Transmembrane</keyword>
<dbReference type="EMBL" id="ARZY01000010">
    <property type="protein sequence ID" value="EWH10622.1"/>
    <property type="molecule type" value="Genomic_DNA"/>
</dbReference>
<dbReference type="STRING" id="1328313.DS2_07313"/>
<keyword evidence="4" id="KW-1133">Transmembrane helix</keyword>
<evidence type="ECO:0000313" key="6">
    <source>
        <dbReference type="EMBL" id="EWH10622.1"/>
    </source>
</evidence>
<keyword evidence="4" id="KW-0472">Membrane</keyword>
<name>W7QNT5_9ALTE</name>
<evidence type="ECO:0000256" key="3">
    <source>
        <dbReference type="ARBA" id="ARBA00023315"/>
    </source>
</evidence>
<keyword evidence="7" id="KW-1185">Reference proteome</keyword>
<evidence type="ECO:0000313" key="7">
    <source>
        <dbReference type="Proteomes" id="UP000019276"/>
    </source>
</evidence>
<sequence>MAKNNNKGPIMLYAYRVLATGSAFLFFNLGGLILTLTVFPLIRICLPKGKVQTKYARKVIHYTFKGFVGYMRFMRIISLQVDNVELLKQAKGKVVIANHPSLIDVVVLISLLENADCVVKSALWRAPFIGGVVRSAGYIANDTDPEEFIQACKSSLSAGANLVVFPEGTRTTPGELPCFKRGAGNIAVRTQSDFLPVLIDVSPTTLTKGEPWYKVSPKRVKVHLVVLPEYQVTEYSQTDSDAKSVRLLTKNIEKYIRKEMQAHG</sequence>
<dbReference type="Proteomes" id="UP000019276">
    <property type="component" value="Unassembled WGS sequence"/>
</dbReference>
<organism evidence="6 7">
    <name type="scientific">Catenovulum agarivorans DS-2</name>
    <dbReference type="NCBI Taxonomy" id="1328313"/>
    <lineage>
        <taxon>Bacteria</taxon>
        <taxon>Pseudomonadati</taxon>
        <taxon>Pseudomonadota</taxon>
        <taxon>Gammaproteobacteria</taxon>
        <taxon>Alteromonadales</taxon>
        <taxon>Alteromonadaceae</taxon>
        <taxon>Catenovulum</taxon>
    </lineage>
</organism>
<dbReference type="PATRIC" id="fig|1328313.3.peg.1493"/>
<comment type="pathway">
    <text evidence="1">Lipid metabolism.</text>
</comment>
<dbReference type="eggNOG" id="COG0204">
    <property type="taxonomic scope" value="Bacteria"/>
</dbReference>
<evidence type="ECO:0000256" key="1">
    <source>
        <dbReference type="ARBA" id="ARBA00005189"/>
    </source>
</evidence>
<evidence type="ECO:0000256" key="4">
    <source>
        <dbReference type="SAM" id="Phobius"/>
    </source>
</evidence>
<dbReference type="InterPro" id="IPR002123">
    <property type="entry name" value="Plipid/glycerol_acylTrfase"/>
</dbReference>
<dbReference type="PANTHER" id="PTHR10434:SF66">
    <property type="entry name" value="PHOSPHOLIPID_GLYCEROL ACYLTRANSFERASE DOMAIN-CONTAINING PROTEIN"/>
    <property type="match status" value="1"/>
</dbReference>
<gene>
    <name evidence="6" type="ORF">DS2_07313</name>
</gene>